<gene>
    <name evidence="4" type="ORF">GCM10008955_32960</name>
</gene>
<accession>A0ABQ2F0J6</accession>
<reference evidence="5" key="1">
    <citation type="journal article" date="2019" name="Int. J. Syst. Evol. Microbiol.">
        <title>The Global Catalogue of Microorganisms (GCM) 10K type strain sequencing project: providing services to taxonomists for standard genome sequencing and annotation.</title>
        <authorList>
            <consortium name="The Broad Institute Genomics Platform"/>
            <consortium name="The Broad Institute Genome Sequencing Center for Infectious Disease"/>
            <person name="Wu L."/>
            <person name="Ma J."/>
        </authorList>
    </citation>
    <scope>NUCLEOTIDE SEQUENCE [LARGE SCALE GENOMIC DNA]</scope>
    <source>
        <strain evidence="5">JCM 30331</strain>
    </source>
</reference>
<sequence length="170" mass="18910">MIDSTWYRRVTDVPVRQAAGGIVVHKRDGQVWVALTIEHEPEFDVVALPKGGVETGESPLQAAVREIREETGLRHLQLIQPEPLTVEGRYACQIRASSPPFTRVSAVSSALEVSTISRKKLARFATATPWRACRMQSHVPSRSLTQRNPPQPYVVLDGEHPCRPVPFSLP</sequence>
<evidence type="ECO:0000313" key="5">
    <source>
        <dbReference type="Proteomes" id="UP000647587"/>
    </source>
</evidence>
<keyword evidence="5" id="KW-1185">Reference proteome</keyword>
<evidence type="ECO:0000313" key="4">
    <source>
        <dbReference type="EMBL" id="GGK36540.1"/>
    </source>
</evidence>
<evidence type="ECO:0000256" key="1">
    <source>
        <dbReference type="ARBA" id="ARBA00022801"/>
    </source>
</evidence>
<dbReference type="PROSITE" id="PS51462">
    <property type="entry name" value="NUDIX"/>
    <property type="match status" value="1"/>
</dbReference>
<dbReference type="InterPro" id="IPR020476">
    <property type="entry name" value="Nudix_hydrolase"/>
</dbReference>
<dbReference type="SUPFAM" id="SSF55811">
    <property type="entry name" value="Nudix"/>
    <property type="match status" value="1"/>
</dbReference>
<dbReference type="PROSITE" id="PS00893">
    <property type="entry name" value="NUDIX_BOX"/>
    <property type="match status" value="1"/>
</dbReference>
<dbReference type="PRINTS" id="PR00502">
    <property type="entry name" value="NUDIXFAMILY"/>
</dbReference>
<evidence type="ECO:0000259" key="3">
    <source>
        <dbReference type="PROSITE" id="PS51462"/>
    </source>
</evidence>
<dbReference type="InterPro" id="IPR020084">
    <property type="entry name" value="NUDIX_hydrolase_CS"/>
</dbReference>
<comment type="caution">
    <text evidence="4">The sequence shown here is derived from an EMBL/GenBank/DDBJ whole genome shotgun (WGS) entry which is preliminary data.</text>
</comment>
<dbReference type="InterPro" id="IPR000086">
    <property type="entry name" value="NUDIX_hydrolase_dom"/>
</dbReference>
<protein>
    <recommendedName>
        <fullName evidence="3">Nudix hydrolase domain-containing protein</fullName>
    </recommendedName>
</protein>
<comment type="similarity">
    <text evidence="2">Belongs to the Nudix hydrolase family.</text>
</comment>
<dbReference type="InterPro" id="IPR015797">
    <property type="entry name" value="NUDIX_hydrolase-like_dom_sf"/>
</dbReference>
<dbReference type="EMBL" id="BMPP01000016">
    <property type="protein sequence ID" value="GGK36540.1"/>
    <property type="molecule type" value="Genomic_DNA"/>
</dbReference>
<evidence type="ECO:0000256" key="2">
    <source>
        <dbReference type="RuleBase" id="RU003476"/>
    </source>
</evidence>
<name>A0ABQ2F0J6_9DEIO</name>
<proteinExistence type="inferred from homology"/>
<dbReference type="Proteomes" id="UP000647587">
    <property type="component" value="Unassembled WGS sequence"/>
</dbReference>
<keyword evidence="1 2" id="KW-0378">Hydrolase</keyword>
<dbReference type="Gene3D" id="3.90.79.10">
    <property type="entry name" value="Nucleoside Triphosphate Pyrophosphohydrolase"/>
    <property type="match status" value="1"/>
</dbReference>
<dbReference type="Pfam" id="PF00293">
    <property type="entry name" value="NUDIX"/>
    <property type="match status" value="1"/>
</dbReference>
<feature type="domain" description="Nudix hydrolase" evidence="3">
    <location>
        <begin position="14"/>
        <end position="139"/>
    </location>
</feature>
<organism evidence="4 5">
    <name type="scientific">Deinococcus malanensis</name>
    <dbReference type="NCBI Taxonomy" id="1706855"/>
    <lineage>
        <taxon>Bacteria</taxon>
        <taxon>Thermotogati</taxon>
        <taxon>Deinococcota</taxon>
        <taxon>Deinococci</taxon>
        <taxon>Deinococcales</taxon>
        <taxon>Deinococcaceae</taxon>
        <taxon>Deinococcus</taxon>
    </lineage>
</organism>